<dbReference type="NCBIfam" id="NF011465">
    <property type="entry name" value="PRK14886.1-1"/>
    <property type="match status" value="1"/>
</dbReference>
<keyword evidence="4 5" id="KW-0539">Nucleus</keyword>
<dbReference type="PANTHER" id="PTHR15840">
    <property type="entry name" value="CGI-121 FAMILY MEMBER"/>
    <property type="match status" value="1"/>
</dbReference>
<evidence type="ECO:0008006" key="8">
    <source>
        <dbReference type="Google" id="ProtNLM"/>
    </source>
</evidence>
<dbReference type="GO" id="GO:0005634">
    <property type="term" value="C:nucleus"/>
    <property type="evidence" value="ECO:0007669"/>
    <property type="project" value="UniProtKB-SubCell"/>
</dbReference>
<name>A0A7R9KSP9_9ACAR</name>
<evidence type="ECO:0000313" key="6">
    <source>
        <dbReference type="EMBL" id="CAD7627471.1"/>
    </source>
</evidence>
<dbReference type="GO" id="GO:0000408">
    <property type="term" value="C:EKC/KEOPS complex"/>
    <property type="evidence" value="ECO:0007669"/>
    <property type="project" value="TreeGrafter"/>
</dbReference>
<dbReference type="GO" id="GO:0005829">
    <property type="term" value="C:cytosol"/>
    <property type="evidence" value="ECO:0007669"/>
    <property type="project" value="TreeGrafter"/>
</dbReference>
<dbReference type="Gene3D" id="3.30.2380.10">
    <property type="entry name" value="CGI121/TPRKB"/>
    <property type="match status" value="1"/>
</dbReference>
<protein>
    <recommendedName>
        <fullName evidence="8">EKC/KEOPS complex subunit CGI121</fullName>
    </recommendedName>
</protein>
<sequence>MTKPLKCRLFMDSYETRIALYESIHNLPQILQLMQTNDNLCLINAKTIFDVNHLLCAINKSMGYKLIDKLITKQVNKEILFSLSLSKNITDSLSTFGVKPSDHTLPILAISVDQINDTLNTYFFDQIDGKALPIESLKCLRDDSLIDRIYKLKEKSTELEKWDLIVSRIATKDII</sequence>
<evidence type="ECO:0000313" key="7">
    <source>
        <dbReference type="Proteomes" id="UP000759131"/>
    </source>
</evidence>
<dbReference type="EMBL" id="OC859333">
    <property type="protein sequence ID" value="CAD7627471.1"/>
    <property type="molecule type" value="Genomic_DNA"/>
</dbReference>
<dbReference type="EMBL" id="CAJPIZ010004758">
    <property type="protein sequence ID" value="CAG2107901.1"/>
    <property type="molecule type" value="Genomic_DNA"/>
</dbReference>
<evidence type="ECO:0000256" key="4">
    <source>
        <dbReference type="ARBA" id="ARBA00023242"/>
    </source>
</evidence>
<comment type="similarity">
    <text evidence="2 5">Belongs to the CGI121/TPRKB family.</text>
</comment>
<dbReference type="GO" id="GO:0002949">
    <property type="term" value="P:tRNA threonylcarbamoyladenosine modification"/>
    <property type="evidence" value="ECO:0007669"/>
    <property type="project" value="TreeGrafter"/>
</dbReference>
<reference evidence="6" key="1">
    <citation type="submission" date="2020-11" db="EMBL/GenBank/DDBJ databases">
        <authorList>
            <person name="Tran Van P."/>
        </authorList>
    </citation>
    <scope>NUCLEOTIDE SEQUENCE</scope>
</reference>
<dbReference type="InterPro" id="IPR036504">
    <property type="entry name" value="CGI121/TPRKB_sf"/>
</dbReference>
<dbReference type="PANTHER" id="PTHR15840:SF10">
    <property type="entry name" value="EKC_KEOPS COMPLEX SUBUNIT TPRKB"/>
    <property type="match status" value="1"/>
</dbReference>
<evidence type="ECO:0000256" key="5">
    <source>
        <dbReference type="RuleBase" id="RU004398"/>
    </source>
</evidence>
<keyword evidence="3" id="KW-0819">tRNA processing</keyword>
<comment type="subcellular location">
    <subcellularLocation>
        <location evidence="1">Nucleus</location>
    </subcellularLocation>
</comment>
<organism evidence="6">
    <name type="scientific">Medioppia subpectinata</name>
    <dbReference type="NCBI Taxonomy" id="1979941"/>
    <lineage>
        <taxon>Eukaryota</taxon>
        <taxon>Metazoa</taxon>
        <taxon>Ecdysozoa</taxon>
        <taxon>Arthropoda</taxon>
        <taxon>Chelicerata</taxon>
        <taxon>Arachnida</taxon>
        <taxon>Acari</taxon>
        <taxon>Acariformes</taxon>
        <taxon>Sarcoptiformes</taxon>
        <taxon>Oribatida</taxon>
        <taxon>Brachypylina</taxon>
        <taxon>Oppioidea</taxon>
        <taxon>Oppiidae</taxon>
        <taxon>Medioppia</taxon>
    </lineage>
</organism>
<proteinExistence type="inferred from homology"/>
<evidence type="ECO:0000256" key="2">
    <source>
        <dbReference type="ARBA" id="ARBA00005546"/>
    </source>
</evidence>
<dbReference type="OrthoDB" id="329139at2759"/>
<evidence type="ECO:0000256" key="1">
    <source>
        <dbReference type="ARBA" id="ARBA00004123"/>
    </source>
</evidence>
<dbReference type="Proteomes" id="UP000759131">
    <property type="component" value="Unassembled WGS sequence"/>
</dbReference>
<accession>A0A7R9KSP9</accession>
<gene>
    <name evidence="6" type="ORF">OSB1V03_LOCUS7897</name>
</gene>
<keyword evidence="7" id="KW-1185">Reference proteome</keyword>
<evidence type="ECO:0000256" key="3">
    <source>
        <dbReference type="ARBA" id="ARBA00022694"/>
    </source>
</evidence>
<dbReference type="SUPFAM" id="SSF143870">
    <property type="entry name" value="PF0523-like"/>
    <property type="match status" value="1"/>
</dbReference>
<dbReference type="Pfam" id="PF08617">
    <property type="entry name" value="CGI-121"/>
    <property type="match status" value="1"/>
</dbReference>
<dbReference type="InterPro" id="IPR013926">
    <property type="entry name" value="CGI121/TPRKB"/>
</dbReference>
<dbReference type="AlphaFoldDB" id="A0A7R9KSP9"/>